<feature type="compositionally biased region" description="Acidic residues" evidence="4">
    <location>
        <begin position="418"/>
        <end position="439"/>
    </location>
</feature>
<keyword evidence="3 5" id="KW-0472">Membrane</keyword>
<dbReference type="GO" id="GO:0005886">
    <property type="term" value="C:plasma membrane"/>
    <property type="evidence" value="ECO:0007669"/>
    <property type="project" value="TreeGrafter"/>
</dbReference>
<evidence type="ECO:0000313" key="8">
    <source>
        <dbReference type="Proteomes" id="UP000001964"/>
    </source>
</evidence>
<feature type="transmembrane region" description="Helical" evidence="5">
    <location>
        <begin position="140"/>
        <end position="161"/>
    </location>
</feature>
<dbReference type="PROSITE" id="PS50850">
    <property type="entry name" value="MFS"/>
    <property type="match status" value="1"/>
</dbReference>
<dbReference type="InterPro" id="IPR020846">
    <property type="entry name" value="MFS_dom"/>
</dbReference>
<dbReference type="PANTHER" id="PTHR23521:SF3">
    <property type="entry name" value="MFS TRANSPORTER"/>
    <property type="match status" value="1"/>
</dbReference>
<keyword evidence="1 5" id="KW-0812">Transmembrane</keyword>
<proteinExistence type="predicted"/>
<feature type="region of interest" description="Disordered" evidence="4">
    <location>
        <begin position="393"/>
        <end position="439"/>
    </location>
</feature>
<dbReference type="InterPro" id="IPR047200">
    <property type="entry name" value="MFS_YcaD-like"/>
</dbReference>
<protein>
    <submittedName>
        <fullName evidence="7">Major facilitator superfamily MFS_1</fullName>
    </submittedName>
</protein>
<reference evidence="7 8" key="1">
    <citation type="submission" date="2006-08" db="EMBL/GenBank/DDBJ databases">
        <title>Complete sequence of Maricaulis maris MCS10.</title>
        <authorList>
            <consortium name="US DOE Joint Genome Institute"/>
            <person name="Copeland A."/>
            <person name="Lucas S."/>
            <person name="Lapidus A."/>
            <person name="Barry K."/>
            <person name="Detter J.C."/>
            <person name="Glavina del Rio T."/>
            <person name="Hammon N."/>
            <person name="Israni S."/>
            <person name="Dalin E."/>
            <person name="Tice H."/>
            <person name="Pitluck S."/>
            <person name="Saunders E."/>
            <person name="Brettin T."/>
            <person name="Bruce D."/>
            <person name="Han C."/>
            <person name="Tapia R."/>
            <person name="Gilna P."/>
            <person name="Schmutz J."/>
            <person name="Larimer F."/>
            <person name="Land M."/>
            <person name="Hauser L."/>
            <person name="Kyrpides N."/>
            <person name="Mikhailova N."/>
            <person name="Viollier P."/>
            <person name="Stephens C."/>
            <person name="Richardson P."/>
        </authorList>
    </citation>
    <scope>NUCLEOTIDE SEQUENCE [LARGE SCALE GENOMIC DNA]</scope>
    <source>
        <strain evidence="7 8">MCS10</strain>
    </source>
</reference>
<feature type="transmembrane region" description="Helical" evidence="5">
    <location>
        <begin position="362"/>
        <end position="385"/>
    </location>
</feature>
<evidence type="ECO:0000256" key="1">
    <source>
        <dbReference type="ARBA" id="ARBA00022692"/>
    </source>
</evidence>
<evidence type="ECO:0000256" key="5">
    <source>
        <dbReference type="SAM" id="Phobius"/>
    </source>
</evidence>
<feature type="domain" description="Major facilitator superfamily (MFS) profile" evidence="6">
    <location>
        <begin position="16"/>
        <end position="390"/>
    </location>
</feature>
<dbReference type="KEGG" id="mmr:Mmar10_0467"/>
<dbReference type="EMBL" id="CP000449">
    <property type="protein sequence ID" value="ABI64760.1"/>
    <property type="molecule type" value="Genomic_DNA"/>
</dbReference>
<dbReference type="InterPro" id="IPR011701">
    <property type="entry name" value="MFS"/>
</dbReference>
<feature type="transmembrane region" description="Helical" evidence="5">
    <location>
        <begin position="301"/>
        <end position="325"/>
    </location>
</feature>
<feature type="transmembrane region" description="Helical" evidence="5">
    <location>
        <begin position="337"/>
        <end position="356"/>
    </location>
</feature>
<dbReference type="AlphaFoldDB" id="Q0ASH7"/>
<gene>
    <name evidence="7" type="ordered locus">Mmar10_0467</name>
</gene>
<name>Q0ASH7_MARMM</name>
<accession>Q0ASH7</accession>
<keyword evidence="8" id="KW-1185">Reference proteome</keyword>
<evidence type="ECO:0000256" key="3">
    <source>
        <dbReference type="ARBA" id="ARBA00023136"/>
    </source>
</evidence>
<dbReference type="PANTHER" id="PTHR23521">
    <property type="entry name" value="TRANSPORTER MFS SUPERFAMILY"/>
    <property type="match status" value="1"/>
</dbReference>
<evidence type="ECO:0000313" key="7">
    <source>
        <dbReference type="EMBL" id="ABI64760.1"/>
    </source>
</evidence>
<dbReference type="HOGENOM" id="CLU_035018_1_1_5"/>
<dbReference type="OrthoDB" id="9810614at2"/>
<evidence type="ECO:0000256" key="2">
    <source>
        <dbReference type="ARBA" id="ARBA00022989"/>
    </source>
</evidence>
<evidence type="ECO:0000256" key="4">
    <source>
        <dbReference type="SAM" id="MobiDB-lite"/>
    </source>
</evidence>
<feature type="transmembrane region" description="Helical" evidence="5">
    <location>
        <begin position="276"/>
        <end position="295"/>
    </location>
</feature>
<dbReference type="STRING" id="394221.Mmar10_0467"/>
<feature type="transmembrane region" description="Helical" evidence="5">
    <location>
        <begin position="208"/>
        <end position="233"/>
    </location>
</feature>
<feature type="transmembrane region" description="Helical" evidence="5">
    <location>
        <begin position="82"/>
        <end position="99"/>
    </location>
</feature>
<evidence type="ECO:0000259" key="6">
    <source>
        <dbReference type="PROSITE" id="PS50850"/>
    </source>
</evidence>
<feature type="transmembrane region" description="Helical" evidence="5">
    <location>
        <begin position="167"/>
        <end position="187"/>
    </location>
</feature>
<feature type="transmembrane region" description="Helical" evidence="5">
    <location>
        <begin position="245"/>
        <end position="264"/>
    </location>
</feature>
<sequence length="439" mass="45258">MIRTTDSGSGTDSYRNVAAIVIALAILQMATGALSVVGPLTLVSQGAAPLKIGAIVSSYALGFMLGARLAPREIMQIGHIRAIAGFAAAASLGAAALYVSGAMAWWMLVQFIIGLSVAGFLASGESWIADAAPSQSRGAILGFYLVTSKLGFMAGPFLVAGAPAGTATGFLIVAALLTASLIPVCATRRAEPAAPTAKPFSPLRIWKIAPSAIIAALVSGMVSGAVLQLYAVFIQDFAVGSVTQTAAWFNAAMIGGSVLATWPAGMLSDRMDRRMVIAGLALVAGAAALVMALFSGMLPRMAIFTIAAIWGAGALSYYGVAVAHAADRAPEGQATSMMSGILMVWALGSMIGPLAASTVMSFIGPSGLFLFAAVTLFSLTGLMLVRRTGTAPVRDEDKSDFEPTATTSVSVVEMTERAEEDQEWSEAPEAEFEDASWRD</sequence>
<dbReference type="eggNOG" id="COG2814">
    <property type="taxonomic scope" value="Bacteria"/>
</dbReference>
<dbReference type="Pfam" id="PF07690">
    <property type="entry name" value="MFS_1"/>
    <property type="match status" value="1"/>
</dbReference>
<dbReference type="InterPro" id="IPR036259">
    <property type="entry name" value="MFS_trans_sf"/>
</dbReference>
<dbReference type="Proteomes" id="UP000001964">
    <property type="component" value="Chromosome"/>
</dbReference>
<dbReference type="CDD" id="cd17477">
    <property type="entry name" value="MFS_YcaD_like"/>
    <property type="match status" value="1"/>
</dbReference>
<dbReference type="Gene3D" id="1.20.1250.20">
    <property type="entry name" value="MFS general substrate transporter like domains"/>
    <property type="match status" value="2"/>
</dbReference>
<keyword evidence="2 5" id="KW-1133">Transmembrane helix</keyword>
<organism evidence="7 8">
    <name type="scientific">Maricaulis maris (strain MCS10)</name>
    <name type="common">Caulobacter maris</name>
    <dbReference type="NCBI Taxonomy" id="394221"/>
    <lineage>
        <taxon>Bacteria</taxon>
        <taxon>Pseudomonadati</taxon>
        <taxon>Pseudomonadota</taxon>
        <taxon>Alphaproteobacteria</taxon>
        <taxon>Maricaulales</taxon>
        <taxon>Maricaulaceae</taxon>
        <taxon>Maricaulis</taxon>
    </lineage>
</organism>
<feature type="transmembrane region" description="Helical" evidence="5">
    <location>
        <begin position="51"/>
        <end position="70"/>
    </location>
</feature>
<dbReference type="RefSeq" id="WP_011642407.1">
    <property type="nucleotide sequence ID" value="NC_008347.1"/>
</dbReference>
<dbReference type="SUPFAM" id="SSF103473">
    <property type="entry name" value="MFS general substrate transporter"/>
    <property type="match status" value="1"/>
</dbReference>
<feature type="transmembrane region" description="Helical" evidence="5">
    <location>
        <begin position="105"/>
        <end position="128"/>
    </location>
</feature>
<dbReference type="GO" id="GO:0022857">
    <property type="term" value="F:transmembrane transporter activity"/>
    <property type="evidence" value="ECO:0007669"/>
    <property type="project" value="InterPro"/>
</dbReference>